<dbReference type="OMA" id="HKTWAGQ"/>
<dbReference type="InterPro" id="IPR007763">
    <property type="entry name" value="NDUFA12"/>
</dbReference>
<proteinExistence type="inferred from homology"/>
<dbReference type="GeneID" id="115545213"/>
<dbReference type="GO" id="GO:0032981">
    <property type="term" value="P:mitochondrial respiratory chain complex I assembly"/>
    <property type="evidence" value="ECO:0007669"/>
    <property type="project" value="TreeGrafter"/>
</dbReference>
<organism evidence="3 4">
    <name type="scientific">Gadus morhua</name>
    <name type="common">Atlantic cod</name>
    <dbReference type="NCBI Taxonomy" id="8049"/>
    <lineage>
        <taxon>Eukaryota</taxon>
        <taxon>Metazoa</taxon>
        <taxon>Chordata</taxon>
        <taxon>Craniata</taxon>
        <taxon>Vertebrata</taxon>
        <taxon>Euteleostomi</taxon>
        <taxon>Actinopterygii</taxon>
        <taxon>Neopterygii</taxon>
        <taxon>Teleostei</taxon>
        <taxon>Neoteleostei</taxon>
        <taxon>Acanthomorphata</taxon>
        <taxon>Zeiogadaria</taxon>
        <taxon>Gadariae</taxon>
        <taxon>Gadiformes</taxon>
        <taxon>Gadoidei</taxon>
        <taxon>Gadidae</taxon>
        <taxon>Gadus</taxon>
    </lineage>
</organism>
<comment type="similarity">
    <text evidence="1">Belongs to the complex I NDUFA12 subunit family.</text>
</comment>
<feature type="compositionally biased region" description="Polar residues" evidence="2">
    <location>
        <begin position="146"/>
        <end position="162"/>
    </location>
</feature>
<reference evidence="3" key="1">
    <citation type="submission" date="2025-08" db="UniProtKB">
        <authorList>
            <consortium name="Ensembl"/>
        </authorList>
    </citation>
    <scope>IDENTIFICATION</scope>
</reference>
<dbReference type="PANTHER" id="PTHR32470">
    <property type="entry name" value="ADH DEHYDROGENASE [UBIQUINONE] 1 ALPHA SUBCOMPLEX ASSEMBLY FACTOR 2"/>
    <property type="match status" value="1"/>
</dbReference>
<dbReference type="GO" id="GO:0045271">
    <property type="term" value="C:respiratory chain complex I"/>
    <property type="evidence" value="ECO:0007669"/>
    <property type="project" value="InterPro"/>
</dbReference>
<dbReference type="Pfam" id="PF05071">
    <property type="entry name" value="NDUFA12"/>
    <property type="match status" value="1"/>
</dbReference>
<feature type="compositionally biased region" description="Polar residues" evidence="2">
    <location>
        <begin position="120"/>
        <end position="135"/>
    </location>
</feature>
<feature type="region of interest" description="Disordered" evidence="2">
    <location>
        <begin position="118"/>
        <end position="162"/>
    </location>
</feature>
<dbReference type="OrthoDB" id="10255576at2759"/>
<dbReference type="AlphaFoldDB" id="A0A8C4Z888"/>
<sequence>MSRIAGLLKRTFWIVREHVGSDHLGNNYYMIPQQKTWTGRSVRAKRMVETANPNEYEYMEGSIPSEWDAWIRGRRKEPPSIEELLKNERYRVEIKQKARDADERDLLLQSQAYEEGLLATPSQTAVKGHASSTSFGKPEISEEPTSDANTFQPGSWTPNAKK</sequence>
<accession>A0A8C4Z888</accession>
<dbReference type="PANTHER" id="PTHR32470:SF2">
    <property type="entry name" value="NADH DEHYDROGENASE [UBIQUINONE] 1 ALPHA SUBCOMPLEX ASSEMBLY FACTOR 2"/>
    <property type="match status" value="1"/>
</dbReference>
<evidence type="ECO:0000256" key="1">
    <source>
        <dbReference type="ARBA" id="ARBA00007355"/>
    </source>
</evidence>
<name>A0A8C4Z888_GADMO</name>
<reference evidence="3" key="2">
    <citation type="submission" date="2025-09" db="UniProtKB">
        <authorList>
            <consortium name="Ensembl"/>
        </authorList>
    </citation>
    <scope>IDENTIFICATION</scope>
</reference>
<dbReference type="GO" id="GO:0005739">
    <property type="term" value="C:mitochondrion"/>
    <property type="evidence" value="ECO:0007669"/>
    <property type="project" value="TreeGrafter"/>
</dbReference>
<protein>
    <submittedName>
        <fullName evidence="3">NADH:ubiquinone oxidoreductase complex assembly factor 2</fullName>
    </submittedName>
</protein>
<dbReference type="RefSeq" id="XP_030214010.1">
    <property type="nucleotide sequence ID" value="XM_030358150.1"/>
</dbReference>
<evidence type="ECO:0000256" key="2">
    <source>
        <dbReference type="SAM" id="MobiDB-lite"/>
    </source>
</evidence>
<dbReference type="GeneTree" id="ENSGT00390000002743"/>
<dbReference type="Ensembl" id="ENSGMOT00000008605.2">
    <property type="protein sequence ID" value="ENSGMOP00000008367.2"/>
    <property type="gene ID" value="ENSGMOG00000007829.2"/>
</dbReference>
<evidence type="ECO:0000313" key="4">
    <source>
        <dbReference type="Proteomes" id="UP000694546"/>
    </source>
</evidence>
<dbReference type="InterPro" id="IPR052618">
    <property type="entry name" value="ComplexI_NDUFA12"/>
</dbReference>
<dbReference type="Proteomes" id="UP000694546">
    <property type="component" value="Chromosome 6"/>
</dbReference>
<keyword evidence="4" id="KW-1185">Reference proteome</keyword>
<gene>
    <name evidence="3" type="primary">NDUFAF2</name>
    <name evidence="3" type="synonym">ndufaf2</name>
</gene>
<evidence type="ECO:0000313" key="3">
    <source>
        <dbReference type="Ensembl" id="ENSGMOP00000008367.2"/>
    </source>
</evidence>